<organism evidence="1 2">
    <name type="scientific">Cichorium intybus</name>
    <name type="common">Chicory</name>
    <dbReference type="NCBI Taxonomy" id="13427"/>
    <lineage>
        <taxon>Eukaryota</taxon>
        <taxon>Viridiplantae</taxon>
        <taxon>Streptophyta</taxon>
        <taxon>Embryophyta</taxon>
        <taxon>Tracheophyta</taxon>
        <taxon>Spermatophyta</taxon>
        <taxon>Magnoliopsida</taxon>
        <taxon>eudicotyledons</taxon>
        <taxon>Gunneridae</taxon>
        <taxon>Pentapetalae</taxon>
        <taxon>asterids</taxon>
        <taxon>campanulids</taxon>
        <taxon>Asterales</taxon>
        <taxon>Asteraceae</taxon>
        <taxon>Cichorioideae</taxon>
        <taxon>Cichorieae</taxon>
        <taxon>Cichoriinae</taxon>
        <taxon>Cichorium</taxon>
    </lineage>
</organism>
<comment type="caution">
    <text evidence="1">The sequence shown here is derived from an EMBL/GenBank/DDBJ whole genome shotgun (WGS) entry which is preliminary data.</text>
</comment>
<reference evidence="1 2" key="2">
    <citation type="journal article" date="2022" name="Mol. Ecol. Resour.">
        <title>The genomes of chicory, endive, great burdock and yacon provide insights into Asteraceae paleo-polyploidization history and plant inulin production.</title>
        <authorList>
            <person name="Fan W."/>
            <person name="Wang S."/>
            <person name="Wang H."/>
            <person name="Wang A."/>
            <person name="Jiang F."/>
            <person name="Liu H."/>
            <person name="Zhao H."/>
            <person name="Xu D."/>
            <person name="Zhang Y."/>
        </authorList>
    </citation>
    <scope>NUCLEOTIDE SEQUENCE [LARGE SCALE GENOMIC DNA]</scope>
    <source>
        <strain evidence="2">cv. Punajuju</strain>
        <tissue evidence="1">Leaves</tissue>
    </source>
</reference>
<sequence length="125" mass="13242">MDISTVGTHGECPDETVHGECPDETVRKKSGDGTHGECPDETVTMPEDQAKDNGPDSTTVDYVKAGKAMEDPIVDGDEYVKAGKAMEDAAYGGDVSAAQSSPLNRNGCSTGIKNKEVHAYNKESY</sequence>
<dbReference type="Proteomes" id="UP001055811">
    <property type="component" value="Linkage Group LG05"/>
</dbReference>
<protein>
    <submittedName>
        <fullName evidence="1">Uncharacterized protein</fullName>
    </submittedName>
</protein>
<dbReference type="EMBL" id="CM042013">
    <property type="protein sequence ID" value="KAI3737930.1"/>
    <property type="molecule type" value="Genomic_DNA"/>
</dbReference>
<keyword evidence="2" id="KW-1185">Reference proteome</keyword>
<evidence type="ECO:0000313" key="2">
    <source>
        <dbReference type="Proteomes" id="UP001055811"/>
    </source>
</evidence>
<proteinExistence type="predicted"/>
<accession>A0ACB9CUN9</accession>
<name>A0ACB9CUN9_CICIN</name>
<reference evidence="2" key="1">
    <citation type="journal article" date="2022" name="Mol. Ecol. Resour.">
        <title>The genomes of chicory, endive, great burdock and yacon provide insights into Asteraceae palaeo-polyploidization history and plant inulin production.</title>
        <authorList>
            <person name="Fan W."/>
            <person name="Wang S."/>
            <person name="Wang H."/>
            <person name="Wang A."/>
            <person name="Jiang F."/>
            <person name="Liu H."/>
            <person name="Zhao H."/>
            <person name="Xu D."/>
            <person name="Zhang Y."/>
        </authorList>
    </citation>
    <scope>NUCLEOTIDE SEQUENCE [LARGE SCALE GENOMIC DNA]</scope>
    <source>
        <strain evidence="2">cv. Punajuju</strain>
    </source>
</reference>
<evidence type="ECO:0000313" key="1">
    <source>
        <dbReference type="EMBL" id="KAI3737930.1"/>
    </source>
</evidence>
<gene>
    <name evidence="1" type="ORF">L2E82_27946</name>
</gene>